<feature type="transmembrane region" description="Helical" evidence="1">
    <location>
        <begin position="117"/>
        <end position="136"/>
    </location>
</feature>
<feature type="transmembrane region" description="Helical" evidence="1">
    <location>
        <begin position="74"/>
        <end position="96"/>
    </location>
</feature>
<keyword evidence="1" id="KW-0472">Membrane</keyword>
<reference evidence="2" key="1">
    <citation type="journal article" date="2015" name="Nature">
        <title>Complex archaea that bridge the gap between prokaryotes and eukaryotes.</title>
        <authorList>
            <person name="Spang A."/>
            <person name="Saw J.H."/>
            <person name="Jorgensen S.L."/>
            <person name="Zaremba-Niedzwiedzka K."/>
            <person name="Martijn J."/>
            <person name="Lind A.E."/>
            <person name="van Eijk R."/>
            <person name="Schleper C."/>
            <person name="Guy L."/>
            <person name="Ettema T.J."/>
        </authorList>
    </citation>
    <scope>NUCLEOTIDE SEQUENCE</scope>
</reference>
<gene>
    <name evidence="2" type="ORF">LCGC14_0723840</name>
</gene>
<protein>
    <submittedName>
        <fullName evidence="2">Uncharacterized protein</fullName>
    </submittedName>
</protein>
<evidence type="ECO:0000256" key="1">
    <source>
        <dbReference type="SAM" id="Phobius"/>
    </source>
</evidence>
<sequence length="197" mass="22357">MIKIKNIWILPFLGSLISIIGLYTPTASSYFSNESYEFARAFWMWGFFYARYYFFEYFKTETFRGLTIFSPEIFVPGLIATIFILTSASSCINTALRFRKGERLFSEIKKSWIITGILYIISPMVYVVGMQIGFSLNQQRIGGSPLNFWQENGPNFGIIAPFISGLLVIVGVIVGTVFAGKEDTLYSNKIPNFVSKS</sequence>
<feature type="transmembrane region" description="Helical" evidence="1">
    <location>
        <begin position="156"/>
        <end position="179"/>
    </location>
</feature>
<name>A0A0F9TIX4_9ZZZZ</name>
<accession>A0A0F9TIX4</accession>
<organism evidence="2">
    <name type="scientific">marine sediment metagenome</name>
    <dbReference type="NCBI Taxonomy" id="412755"/>
    <lineage>
        <taxon>unclassified sequences</taxon>
        <taxon>metagenomes</taxon>
        <taxon>ecological metagenomes</taxon>
    </lineage>
</organism>
<dbReference type="AlphaFoldDB" id="A0A0F9TIX4"/>
<keyword evidence="1" id="KW-1133">Transmembrane helix</keyword>
<proteinExistence type="predicted"/>
<keyword evidence="1" id="KW-0812">Transmembrane</keyword>
<feature type="transmembrane region" description="Helical" evidence="1">
    <location>
        <begin position="6"/>
        <end position="26"/>
    </location>
</feature>
<dbReference type="EMBL" id="LAZR01001650">
    <property type="protein sequence ID" value="KKN41388.1"/>
    <property type="molecule type" value="Genomic_DNA"/>
</dbReference>
<comment type="caution">
    <text evidence="2">The sequence shown here is derived from an EMBL/GenBank/DDBJ whole genome shotgun (WGS) entry which is preliminary data.</text>
</comment>
<evidence type="ECO:0000313" key="2">
    <source>
        <dbReference type="EMBL" id="KKN41388.1"/>
    </source>
</evidence>